<evidence type="ECO:0000256" key="1">
    <source>
        <dbReference type="SAM" id="SignalP"/>
    </source>
</evidence>
<sequence>MTSALFTRRDMLRAALSAAAVSALPTLAHAQAPADARLNALLSEFAEELLRLSPTSATSLGLDTGARAALRSQLEDASPAGDARWAGQVNSMLTRLDAIPRDQLGDDAQLRYDCVRYAAGEGVAGLRFPFGGAASGFNGGTAPFPVTQQDGALTRLPEFLDSQHRIADAADAEAYLARVAGMARVLDQETDRIKAQAAQGVMPPNFIAHTALGQLRAYRKTAIARQKLVTSIASRTKALGLAGDWQARAARLVETQVYPALDRQIAAYAKATAHATDVAGVHRLPDGDAYYAWALKLGTTTTSSPDEIHAIGLEQTRMLQARIDTILKAQGISQGTVGQRIQALAKDPSRFYADDDAGRQQLIAFCNEKVNAARALMPKISHLDLKVPLVIKRVPSDIEAGAPLGYMNFAALDGSRPAIYYINLKSTHLWPKSELTTLTAHEGIPGHAWQGAYLAEHHAELPMITSLMGFNAFIEGWALYAEQLMDEFGLYANDPFSQVGYLQGQMFRACRLVVDTGLHAKRWTRQQAIRFLVENSGRGVAAMTSEVDRYTVSPGQACGYKMGHNEILRQRERARQALGGRFDLPGFNDAIVSSAGVPLTVLPTVIDRYIARAKA</sequence>
<dbReference type="RefSeq" id="WP_182212995.1">
    <property type="nucleotide sequence ID" value="NZ_JACEZS010000001.1"/>
</dbReference>
<gene>
    <name evidence="2" type="ORF">H3H36_00340</name>
</gene>
<proteinExistence type="predicted"/>
<protein>
    <submittedName>
        <fullName evidence="2">DUF885 family protein</fullName>
    </submittedName>
</protein>
<keyword evidence="1" id="KW-0732">Signal</keyword>
<dbReference type="PANTHER" id="PTHR33361">
    <property type="entry name" value="GLR0591 PROTEIN"/>
    <property type="match status" value="1"/>
</dbReference>
<dbReference type="Pfam" id="PF05960">
    <property type="entry name" value="DUF885"/>
    <property type="match status" value="1"/>
</dbReference>
<reference evidence="2 3" key="1">
    <citation type="submission" date="2020-07" db="EMBL/GenBank/DDBJ databases">
        <title>Novel species isolated from subtropical streams in China.</title>
        <authorList>
            <person name="Lu H."/>
        </authorList>
    </citation>
    <scope>NUCLEOTIDE SEQUENCE [LARGE SCALE GENOMIC DNA]</scope>
    <source>
        <strain evidence="2 3">FT3S</strain>
    </source>
</reference>
<evidence type="ECO:0000313" key="3">
    <source>
        <dbReference type="Proteomes" id="UP000566711"/>
    </source>
</evidence>
<keyword evidence="3" id="KW-1185">Reference proteome</keyword>
<name>A0A7W2ED96_9BURK</name>
<organism evidence="2 3">
    <name type="scientific">Rugamonas fusca</name>
    <dbReference type="NCBI Taxonomy" id="2758568"/>
    <lineage>
        <taxon>Bacteria</taxon>
        <taxon>Pseudomonadati</taxon>
        <taxon>Pseudomonadota</taxon>
        <taxon>Betaproteobacteria</taxon>
        <taxon>Burkholderiales</taxon>
        <taxon>Oxalobacteraceae</taxon>
        <taxon>Telluria group</taxon>
        <taxon>Rugamonas</taxon>
    </lineage>
</organism>
<evidence type="ECO:0000313" key="2">
    <source>
        <dbReference type="EMBL" id="MBA5603810.1"/>
    </source>
</evidence>
<dbReference type="EMBL" id="JACEZS010000001">
    <property type="protein sequence ID" value="MBA5603810.1"/>
    <property type="molecule type" value="Genomic_DNA"/>
</dbReference>
<dbReference type="InterPro" id="IPR010281">
    <property type="entry name" value="DUF885"/>
</dbReference>
<feature type="signal peptide" evidence="1">
    <location>
        <begin position="1"/>
        <end position="30"/>
    </location>
</feature>
<dbReference type="PROSITE" id="PS51318">
    <property type="entry name" value="TAT"/>
    <property type="match status" value="1"/>
</dbReference>
<accession>A0A7W2ED96</accession>
<feature type="chain" id="PRO_5030885416" evidence="1">
    <location>
        <begin position="31"/>
        <end position="615"/>
    </location>
</feature>
<dbReference type="InterPro" id="IPR006311">
    <property type="entry name" value="TAT_signal"/>
</dbReference>
<dbReference type="PANTHER" id="PTHR33361:SF2">
    <property type="entry name" value="DUF885 DOMAIN-CONTAINING PROTEIN"/>
    <property type="match status" value="1"/>
</dbReference>
<dbReference type="AlphaFoldDB" id="A0A7W2ED96"/>
<dbReference type="Proteomes" id="UP000566711">
    <property type="component" value="Unassembled WGS sequence"/>
</dbReference>
<comment type="caution">
    <text evidence="2">The sequence shown here is derived from an EMBL/GenBank/DDBJ whole genome shotgun (WGS) entry which is preliminary data.</text>
</comment>